<evidence type="ECO:0000313" key="6">
    <source>
        <dbReference type="Proteomes" id="UP000198669"/>
    </source>
</evidence>
<feature type="domain" description="RCK C-terminal" evidence="1">
    <location>
        <begin position="309"/>
        <end position="395"/>
    </location>
</feature>
<dbReference type="PANTHER" id="PTHR30445">
    <property type="entry name" value="K(+)_H(+) ANTIPORTER SUBUNIT KHTT"/>
    <property type="match status" value="1"/>
</dbReference>
<reference evidence="4 6" key="2">
    <citation type="submission" date="2016-10" db="EMBL/GenBank/DDBJ databases">
        <authorList>
            <person name="de Groot N.N."/>
        </authorList>
    </citation>
    <scope>NUCLEOTIDE SEQUENCE [LARGE SCALE GENOMIC DNA]</scope>
    <source>
        <strain evidence="4 6">Z-7982</strain>
    </source>
</reference>
<keyword evidence="5" id="KW-1185">Reference proteome</keyword>
<evidence type="ECO:0000313" key="7">
    <source>
        <dbReference type="Proteomes" id="UP000267921"/>
    </source>
</evidence>
<keyword evidence="2" id="KW-0813">Transport</keyword>
<evidence type="ECO:0000313" key="2">
    <source>
        <dbReference type="EMBL" id="APH39771.1"/>
    </source>
</evidence>
<dbReference type="GeneID" id="30584101"/>
<dbReference type="OrthoDB" id="85913at2157"/>
<gene>
    <name evidence="2" type="ORF">BHR79_09975</name>
    <name evidence="3" type="ORF">EFE40_05285</name>
    <name evidence="4" type="ORF">SAMN04515625_0915</name>
</gene>
<dbReference type="RefSeq" id="WP_072562185.1">
    <property type="nucleotide sequence ID" value="NZ_CP017921.1"/>
</dbReference>
<dbReference type="InterPro" id="IPR038078">
    <property type="entry name" value="PhoU-like_sf"/>
</dbReference>
<dbReference type="GO" id="GO:0006813">
    <property type="term" value="P:potassium ion transport"/>
    <property type="evidence" value="ECO:0007669"/>
    <property type="project" value="InterPro"/>
</dbReference>
<evidence type="ECO:0000313" key="5">
    <source>
        <dbReference type="Proteomes" id="UP000186879"/>
    </source>
</evidence>
<dbReference type="InterPro" id="IPR050144">
    <property type="entry name" value="AAE_transporter"/>
</dbReference>
<dbReference type="Proteomes" id="UP000186879">
    <property type="component" value="Chromosome"/>
</dbReference>
<accession>A0A1L3Q4U1</accession>
<dbReference type="SUPFAM" id="SSF109755">
    <property type="entry name" value="PhoU-like"/>
    <property type="match status" value="2"/>
</dbReference>
<dbReference type="PROSITE" id="PS51202">
    <property type="entry name" value="RCK_C"/>
    <property type="match status" value="2"/>
</dbReference>
<protein>
    <submittedName>
        <fullName evidence="3">Potassium channel family protein</fullName>
    </submittedName>
    <submittedName>
        <fullName evidence="2">Potassium channel protein</fullName>
    </submittedName>
    <submittedName>
        <fullName evidence="4">Uncharacterized conserved protein, contains PhoU and TrkA_C domains</fullName>
    </submittedName>
</protein>
<dbReference type="PANTHER" id="PTHR30445:SF8">
    <property type="entry name" value="K(+)_H(+) ANTIPORTER SUBUNIT KHTT"/>
    <property type="match status" value="1"/>
</dbReference>
<name>A0A1L3Q4U1_9EURY</name>
<reference evidence="3 7" key="3">
    <citation type="submission" date="2018-10" db="EMBL/GenBank/DDBJ databases">
        <title>Cultivation of a novel Methanohalophilus strain from Kebrit Deep of the Red Sea and a genomic comparison of members of the genus Methanohalophilus.</title>
        <authorList>
            <person name="Guan Y."/>
            <person name="Ngugi D.K."/>
            <person name="Stingl U."/>
        </authorList>
    </citation>
    <scope>NUCLEOTIDE SEQUENCE [LARGE SCALE GENOMIC DNA]</scope>
    <source>
        <strain evidence="3 7">DSM 3094</strain>
    </source>
</reference>
<dbReference type="Gene3D" id="3.30.70.1450">
    <property type="entry name" value="Regulator of K+ conductance, C-terminal domain"/>
    <property type="match status" value="2"/>
</dbReference>
<dbReference type="Proteomes" id="UP000267921">
    <property type="component" value="Unassembled WGS sequence"/>
</dbReference>
<evidence type="ECO:0000259" key="1">
    <source>
        <dbReference type="PROSITE" id="PS51202"/>
    </source>
</evidence>
<dbReference type="EMBL" id="FNMU01000002">
    <property type="protein sequence ID" value="SDW39850.1"/>
    <property type="molecule type" value="Genomic_DNA"/>
</dbReference>
<sequence>MCPKEIKYSPTNLKDLLIQMKDTSELMVDLAYSAMVYDDEDIAEEVLRLEERMDTYYYHMNMAAMLSTRRVEEAEEMTGVLQVASSSEKIANAAADIAQIVLMQMGIPLELKMALREAEETILRVTVSDDSIMSGYTLGDLELDTETGMWLIAIRRQNDWIYDPDHSTRIRSGDVLFARGHDEGVPLLIKLATNKEYVLRNNSHERLLRDLEKAVDIIVDMKNMAEMSVGLAYFAILYDNNDIAEEVRAIESEMDVMKYDLQHWVLETAKHVSDVDELKGLLHLANASEAISDAAYGIADTVLRDIELHPIITLAVRGSDEVITRVVVEDCSPIVGDTLGDLQLATETGVHIMAVKRAGRWLYSPSARTRVEGGDILIGRGSRTGEEALLEMCACPVRED</sequence>
<dbReference type="EMBL" id="CP017921">
    <property type="protein sequence ID" value="APH39771.1"/>
    <property type="molecule type" value="Genomic_DNA"/>
</dbReference>
<organism evidence="2 5">
    <name type="scientific">Methanohalophilus halophilus</name>
    <dbReference type="NCBI Taxonomy" id="2177"/>
    <lineage>
        <taxon>Archaea</taxon>
        <taxon>Methanobacteriati</taxon>
        <taxon>Methanobacteriota</taxon>
        <taxon>Stenosarchaea group</taxon>
        <taxon>Methanomicrobia</taxon>
        <taxon>Methanosarcinales</taxon>
        <taxon>Methanosarcinaceae</taxon>
        <taxon>Methanohalophilus</taxon>
    </lineage>
</organism>
<dbReference type="Pfam" id="PF01895">
    <property type="entry name" value="PhoU"/>
    <property type="match status" value="2"/>
</dbReference>
<feature type="domain" description="RCK C-terminal" evidence="1">
    <location>
        <begin position="110"/>
        <end position="194"/>
    </location>
</feature>
<dbReference type="InterPro" id="IPR036721">
    <property type="entry name" value="RCK_C_sf"/>
</dbReference>
<dbReference type="EMBL" id="RJJG01000004">
    <property type="protein sequence ID" value="RNI08889.1"/>
    <property type="molecule type" value="Genomic_DNA"/>
</dbReference>
<dbReference type="SUPFAM" id="SSF116726">
    <property type="entry name" value="TrkA C-terminal domain-like"/>
    <property type="match status" value="2"/>
</dbReference>
<keyword evidence="2" id="KW-0406">Ion transport</keyword>
<dbReference type="STRING" id="2177.BHR79_09975"/>
<reference evidence="2 5" key="1">
    <citation type="submission" date="2016-10" db="EMBL/GenBank/DDBJ databases">
        <title>Methanohalophilus halophilus.</title>
        <authorList>
            <person name="L'haridon S."/>
        </authorList>
    </citation>
    <scope>NUCLEOTIDE SEQUENCE [LARGE SCALE GENOMIC DNA]</scope>
    <source>
        <strain evidence="2 5">Z-7982</strain>
    </source>
</reference>
<evidence type="ECO:0000313" key="3">
    <source>
        <dbReference type="EMBL" id="RNI08889.1"/>
    </source>
</evidence>
<dbReference type="Pfam" id="PF02080">
    <property type="entry name" value="TrkA_C"/>
    <property type="match status" value="2"/>
</dbReference>
<dbReference type="Gene3D" id="1.20.58.220">
    <property type="entry name" value="Phosphate transport system protein phou homolog 2, domain 2"/>
    <property type="match status" value="2"/>
</dbReference>
<evidence type="ECO:0000313" key="4">
    <source>
        <dbReference type="EMBL" id="SDW39850.1"/>
    </source>
</evidence>
<proteinExistence type="predicted"/>
<dbReference type="KEGG" id="mhaz:BHR79_09975"/>
<dbReference type="InterPro" id="IPR026022">
    <property type="entry name" value="PhoU_dom"/>
</dbReference>
<dbReference type="Proteomes" id="UP000198669">
    <property type="component" value="Unassembled WGS sequence"/>
</dbReference>
<dbReference type="GO" id="GO:0008324">
    <property type="term" value="F:monoatomic cation transmembrane transporter activity"/>
    <property type="evidence" value="ECO:0007669"/>
    <property type="project" value="InterPro"/>
</dbReference>
<dbReference type="AlphaFoldDB" id="A0A1L3Q4U1"/>
<dbReference type="InterPro" id="IPR006037">
    <property type="entry name" value="RCK_C"/>
</dbReference>
<keyword evidence="2" id="KW-0407">Ion channel</keyword>